<dbReference type="InterPro" id="IPR025724">
    <property type="entry name" value="GAG-pre-integrase_dom"/>
</dbReference>
<dbReference type="Proteomes" id="UP001558713">
    <property type="component" value="Unassembled WGS sequence"/>
</dbReference>
<feature type="compositionally biased region" description="Pro residues" evidence="2">
    <location>
        <begin position="826"/>
        <end position="843"/>
    </location>
</feature>
<feature type="region of interest" description="Disordered" evidence="2">
    <location>
        <begin position="228"/>
        <end position="277"/>
    </location>
</feature>
<feature type="compositionally biased region" description="Polar residues" evidence="2">
    <location>
        <begin position="885"/>
        <end position="896"/>
    </location>
</feature>
<feature type="region of interest" description="Disordered" evidence="2">
    <location>
        <begin position="784"/>
        <end position="901"/>
    </location>
</feature>
<evidence type="ECO:0000256" key="2">
    <source>
        <dbReference type="SAM" id="MobiDB-lite"/>
    </source>
</evidence>
<accession>A0ABD0ZI15</accession>
<dbReference type="PROSITE" id="PS50994">
    <property type="entry name" value="INTEGRASE"/>
    <property type="match status" value="1"/>
</dbReference>
<dbReference type="InterPro" id="IPR036397">
    <property type="entry name" value="RNaseH_sf"/>
</dbReference>
<dbReference type="Gene3D" id="3.30.420.10">
    <property type="entry name" value="Ribonuclease H-like superfamily/Ribonuclease H"/>
    <property type="match status" value="1"/>
</dbReference>
<feature type="domain" description="Integrase catalytic" evidence="3">
    <location>
        <begin position="523"/>
        <end position="686"/>
    </location>
</feature>
<keyword evidence="1" id="KW-0645">Protease</keyword>
<evidence type="ECO:0000256" key="1">
    <source>
        <dbReference type="ARBA" id="ARBA00022750"/>
    </source>
</evidence>
<dbReference type="Pfam" id="PF22936">
    <property type="entry name" value="Pol_BBD"/>
    <property type="match status" value="1"/>
</dbReference>
<dbReference type="InterPro" id="IPR012337">
    <property type="entry name" value="RNaseH-like_sf"/>
</dbReference>
<keyword evidence="1" id="KW-0064">Aspartyl protease</keyword>
<keyword evidence="5" id="KW-1185">Reference proteome</keyword>
<feature type="compositionally biased region" description="Low complexity" evidence="2">
    <location>
        <begin position="844"/>
        <end position="854"/>
    </location>
</feature>
<dbReference type="GO" id="GO:0004190">
    <property type="term" value="F:aspartic-type endopeptidase activity"/>
    <property type="evidence" value="ECO:0007669"/>
    <property type="project" value="UniProtKB-KW"/>
</dbReference>
<dbReference type="Pfam" id="PF14223">
    <property type="entry name" value="Retrotran_gag_2"/>
    <property type="match status" value="1"/>
</dbReference>
<proteinExistence type="predicted"/>
<evidence type="ECO:0000259" key="3">
    <source>
        <dbReference type="PROSITE" id="PS50994"/>
    </source>
</evidence>
<organism evidence="4 5">
    <name type="scientific">Cardamine amara subsp. amara</name>
    <dbReference type="NCBI Taxonomy" id="228776"/>
    <lineage>
        <taxon>Eukaryota</taxon>
        <taxon>Viridiplantae</taxon>
        <taxon>Streptophyta</taxon>
        <taxon>Embryophyta</taxon>
        <taxon>Tracheophyta</taxon>
        <taxon>Spermatophyta</taxon>
        <taxon>Magnoliopsida</taxon>
        <taxon>eudicotyledons</taxon>
        <taxon>Gunneridae</taxon>
        <taxon>Pentapetalae</taxon>
        <taxon>rosids</taxon>
        <taxon>malvids</taxon>
        <taxon>Brassicales</taxon>
        <taxon>Brassicaceae</taxon>
        <taxon>Cardamineae</taxon>
        <taxon>Cardamine</taxon>
    </lineage>
</organism>
<protein>
    <submittedName>
        <fullName evidence="4">Retrovirus-related Pol polyprotein from transposon RE1</fullName>
    </submittedName>
</protein>
<dbReference type="InterPro" id="IPR057670">
    <property type="entry name" value="SH3_retrovirus"/>
</dbReference>
<dbReference type="Pfam" id="PF25597">
    <property type="entry name" value="SH3_retrovirus"/>
    <property type="match status" value="1"/>
</dbReference>
<sequence>MATETINAGDNQTLLHINMTNVTKLTDTNFLMWKQQVYALLEGYNLADHLEGSNAPSPTLTTAATVSVNPAFAVWKRQDRLIYSALLGAITPKIQPLLSNTTTAEQIWTKLTDTYAKPSRGHIKQLKQQIKEWKKGSRTINEYFQGLTTRFDQLALLGKPIEHEDQVEYVLEGLSENYKSLKDQIDGRDKSPSLTELHENLLNYEANILAMAAQSEIIPVTANVATTTRPFNSNNYRGSGRNDQQRPPQSGSAQRYNNNSWRTPPTSGGFNQSTSRGYQGRCQICSVHGHSARTCPQLQQYASPSSASSSVSNYSMSPWQPRAHLATAPLLPTPNWLLDSGATHHLTTDLHNLSMHNLYQGGEDVTIADGSTLPITHTGFATLPTLSRPLALPNVLHVPNLHRNLLSVYRLCVANNVSVNFYRTHFQVMDLKTGALLLSGNVKGELYEWPAVSPKPTAHLASPTKTSLSSWHARLGHPSPQILSTLVSHFSLPCLDSNKTLSPCSHCLINKSHKQPFHSNVITSTKPLQMIYSDVWTSPIISTDNYKYYVIFVDHFTRYTWFYPLKQKSQVKETFIAFKALVEKRFQAQIVTLYSDNGGEYLALRPFLVTHGISHLTSPPHTPEHNGVSERKHRHIVETGLTLLHQASVPKTYWPFAFQTAVYLINRMITPILHHTSPYQKFFEEKPNYMKLKVFGCLCYPWLRPYTSNKLQDKSLACVFFGYSLSQSAYLCYHVQTGRIYVSRHVEFVESHFPFAVNQASTPSTDVSPPFLPPTLIPVQTPPLVQAQSHTTPPSTDPLPAPVAHRPCNTSTHTYSRRPRQTPSTIEPPPNTSPPTQPLPPPSIETVSQQTTKQPKPPKLKPVTVDQHQPTHSMQTRSKGPVPNPSQNQTHSAITKTTKEPNLDITIPKTINQAMCNQNWRAACDEEMNAQLRNLTFELVPKPGDKSVIATKWIFTLKYSPNGSISRYKARLVARGFNQKYGVDYAETFSPVVKSVTIRLVLQLAVTGSWVIKQLDINNAFLQGTLEDEVYVTQPPGYIDHDRPDYVWRLKKALYGLKQAPRAWYIELKTVLLAYGFQNSLADTSVFIYIHGNEVLYVLVYVDDIIVTGNTNSLISSFLQALAQRFSLKDPTDLTYFLGIEATRTANGLHLMQRKYAIDLLTKANMLDCKPVNTPMAPTSKLTIRDGTPLTDASQYRRVLGGLQYLSFTRPDLAFAVNRLSQFMHQPTDVHWQAVKRVLRYLSGTLSTGIFLRKSSPTVLHAFSDSDWGGDSHDYLSTNAHVIYFGSTPITWSSRKQKGVARSSTEAEYRGVADTASQIRWVNSLLSELEIKLPTPPVIYCDNVGATYLCANPVFHSRIKHLALDYHFIRDLIQSGELRVTHVSTKDQLVDALTKPLPRPRFRELMIKIRVTNAPPS</sequence>
<dbReference type="PANTHER" id="PTHR11439">
    <property type="entry name" value="GAG-POL-RELATED RETROTRANSPOSON"/>
    <property type="match status" value="1"/>
</dbReference>
<dbReference type="InterPro" id="IPR001584">
    <property type="entry name" value="Integrase_cat-core"/>
</dbReference>
<dbReference type="Pfam" id="PF07727">
    <property type="entry name" value="RVT_2"/>
    <property type="match status" value="1"/>
</dbReference>
<gene>
    <name evidence="4" type="ORF">V5N11_005920</name>
</gene>
<dbReference type="PANTHER" id="PTHR11439:SF517">
    <property type="entry name" value="CYSTEINE-RICH RLK (RECEPTOR-LIKE PROTEIN KINASE) 8"/>
    <property type="match status" value="1"/>
</dbReference>
<feature type="compositionally biased region" description="Polar residues" evidence="2">
    <location>
        <begin position="866"/>
        <end position="878"/>
    </location>
</feature>
<reference evidence="4 5" key="1">
    <citation type="submission" date="2024-04" db="EMBL/GenBank/DDBJ databases">
        <title>Genome assembly C_amara_ONT_v2.</title>
        <authorList>
            <person name="Yant L."/>
            <person name="Moore C."/>
            <person name="Slenker M."/>
        </authorList>
    </citation>
    <scope>NUCLEOTIDE SEQUENCE [LARGE SCALE GENOMIC DNA]</scope>
    <source>
        <tissue evidence="4">Leaf</tissue>
    </source>
</reference>
<name>A0ABD0ZI15_CARAN</name>
<dbReference type="CDD" id="cd09272">
    <property type="entry name" value="RNase_HI_RT_Ty1"/>
    <property type="match status" value="1"/>
</dbReference>
<dbReference type="SUPFAM" id="SSF53098">
    <property type="entry name" value="Ribonuclease H-like"/>
    <property type="match status" value="1"/>
</dbReference>
<dbReference type="InterPro" id="IPR054722">
    <property type="entry name" value="PolX-like_BBD"/>
</dbReference>
<dbReference type="Pfam" id="PF00665">
    <property type="entry name" value="rve"/>
    <property type="match status" value="1"/>
</dbReference>
<evidence type="ECO:0000313" key="4">
    <source>
        <dbReference type="EMBL" id="KAL1188490.1"/>
    </source>
</evidence>
<dbReference type="InterPro" id="IPR013103">
    <property type="entry name" value="RVT_2"/>
</dbReference>
<comment type="caution">
    <text evidence="4">The sequence shown here is derived from an EMBL/GenBank/DDBJ whole genome shotgun (WGS) entry which is preliminary data.</text>
</comment>
<dbReference type="InterPro" id="IPR043502">
    <property type="entry name" value="DNA/RNA_pol_sf"/>
</dbReference>
<dbReference type="Pfam" id="PF13976">
    <property type="entry name" value="gag_pre-integrs"/>
    <property type="match status" value="1"/>
</dbReference>
<dbReference type="EMBL" id="JBANAX010000922">
    <property type="protein sequence ID" value="KAL1188490.1"/>
    <property type="molecule type" value="Genomic_DNA"/>
</dbReference>
<keyword evidence="1" id="KW-0378">Hydrolase</keyword>
<dbReference type="SUPFAM" id="SSF56672">
    <property type="entry name" value="DNA/RNA polymerases"/>
    <property type="match status" value="1"/>
</dbReference>
<evidence type="ECO:0000313" key="5">
    <source>
        <dbReference type="Proteomes" id="UP001558713"/>
    </source>
</evidence>